<protein>
    <recommendedName>
        <fullName evidence="8">L domain-like protein</fullName>
    </recommendedName>
</protein>
<feature type="compositionally biased region" description="Polar residues" evidence="5">
    <location>
        <begin position="260"/>
        <end position="271"/>
    </location>
</feature>
<dbReference type="SUPFAM" id="SSF52075">
    <property type="entry name" value="Outer arm dynein light chain 1"/>
    <property type="match status" value="1"/>
</dbReference>
<dbReference type="Pfam" id="PF13855">
    <property type="entry name" value="LRR_8"/>
    <property type="match status" value="1"/>
</dbReference>
<feature type="compositionally biased region" description="Polar residues" evidence="5">
    <location>
        <begin position="475"/>
        <end position="486"/>
    </location>
</feature>
<name>A0A165QCF5_9AGAM</name>
<dbReference type="OrthoDB" id="676979at2759"/>
<comment type="subcellular location">
    <subcellularLocation>
        <location evidence="1">Cytoplasm</location>
    </subcellularLocation>
</comment>
<proteinExistence type="predicted"/>
<accession>A0A165QCF5</accession>
<keyword evidence="2" id="KW-0963">Cytoplasm</keyword>
<feature type="compositionally biased region" description="Basic and acidic residues" evidence="5">
    <location>
        <begin position="545"/>
        <end position="562"/>
    </location>
</feature>
<feature type="region of interest" description="Disordered" evidence="5">
    <location>
        <begin position="245"/>
        <end position="301"/>
    </location>
</feature>
<evidence type="ECO:0000256" key="3">
    <source>
        <dbReference type="ARBA" id="ARBA00022614"/>
    </source>
</evidence>
<dbReference type="Proteomes" id="UP000076761">
    <property type="component" value="Unassembled WGS sequence"/>
</dbReference>
<dbReference type="EMBL" id="KV425598">
    <property type="protein sequence ID" value="KZT22226.1"/>
    <property type="molecule type" value="Genomic_DNA"/>
</dbReference>
<keyword evidence="7" id="KW-1185">Reference proteome</keyword>
<feature type="compositionally biased region" description="Acidic residues" evidence="5">
    <location>
        <begin position="274"/>
        <end position="283"/>
    </location>
</feature>
<keyword evidence="4" id="KW-0677">Repeat</keyword>
<feature type="compositionally biased region" description="Polar residues" evidence="5">
    <location>
        <begin position="610"/>
        <end position="624"/>
    </location>
</feature>
<dbReference type="GO" id="GO:0005737">
    <property type="term" value="C:cytoplasm"/>
    <property type="evidence" value="ECO:0007669"/>
    <property type="project" value="UniProtKB-SubCell"/>
</dbReference>
<sequence length="757" mass="82707">MEHEPGDDYLRRIANFIRTYENNLAQGGFQRRRRQIRPSESSVLNPLSWLGLDGNAAQQNAKPMVLTLDLHHLLYILIRLEAIGMPVGSLDVKVDGASRPMNYINVFSGSDKSETLSLASFRSSLSAVSRLSLGSGWWGRAEPPSPDSELKYIYSSFTKLPALSLTAPGPKMIAELANEPPNDNAIPLYSFKNLQSLECLDIDPRTLLGWDRLAESLWSLTIKRSGLEDVTDVFIGAVMDDQARSDGMVNQTRRRKLGPTRQTSFYATSLPESVPEDEGEEDPSTPKPGEPEEPPAPKMSSVKWASLRRLSLSDNELTFIPNAPLLYLTSVTHLDLSSNLLVSVPEGLSSLYNLISLNLSDNMIDSVLGIYKVLGSVLQLNLSSNRLESLCGLERLLALERVDLRDNQVEESAEVGRLATLPNIAEVWVEGNPLEENYRVRSFEYFWKEGKNITLDGTPPGFYEKSFMTSPPPEQMTSSRPVSTAYSPPVVPVGSASSSNTRQPTSVSPAASPAASSPSSQTTSPHLGPTGSAIVSKARRKKNKRIVDLNGKDECEHGIEGKKHGHGRTASEGKALRPKERREASPAKAMKVRDFAKGASQLVEEDMPVATSSNLDPSPSTGEQSSRPPLRSRHSRSHTSYVAHPVSNIFLALPPNPSELPPVRTPEISPTSPGPPATQTVSHRSATISGKSKSALRRNRVSASTYEAPGDKDSDEEGNAAKKEAEAFRARIEALRSDMGEGWLKVFSQTQLESPRA</sequence>
<dbReference type="InParanoid" id="A0A165QCF5"/>
<dbReference type="InterPro" id="IPR003591">
    <property type="entry name" value="Leu-rich_rpt_typical-subtyp"/>
</dbReference>
<evidence type="ECO:0000256" key="5">
    <source>
        <dbReference type="SAM" id="MobiDB-lite"/>
    </source>
</evidence>
<gene>
    <name evidence="6" type="ORF">NEOLEDRAFT_1181109</name>
</gene>
<evidence type="ECO:0008006" key="8">
    <source>
        <dbReference type="Google" id="ProtNLM"/>
    </source>
</evidence>
<dbReference type="FunCoup" id="A0A165QCF5">
    <property type="interactions" value="316"/>
</dbReference>
<reference evidence="6 7" key="1">
    <citation type="journal article" date="2016" name="Mol. Biol. Evol.">
        <title>Comparative Genomics of Early-Diverging Mushroom-Forming Fungi Provides Insights into the Origins of Lignocellulose Decay Capabilities.</title>
        <authorList>
            <person name="Nagy L.G."/>
            <person name="Riley R."/>
            <person name="Tritt A."/>
            <person name="Adam C."/>
            <person name="Daum C."/>
            <person name="Floudas D."/>
            <person name="Sun H."/>
            <person name="Yadav J.S."/>
            <person name="Pangilinan J."/>
            <person name="Larsson K.H."/>
            <person name="Matsuura K."/>
            <person name="Barry K."/>
            <person name="Labutti K."/>
            <person name="Kuo R."/>
            <person name="Ohm R.A."/>
            <person name="Bhattacharya S.S."/>
            <person name="Shirouzu T."/>
            <person name="Yoshinaga Y."/>
            <person name="Martin F.M."/>
            <person name="Grigoriev I.V."/>
            <person name="Hibbett D.S."/>
        </authorList>
    </citation>
    <scope>NUCLEOTIDE SEQUENCE [LARGE SCALE GENOMIC DNA]</scope>
    <source>
        <strain evidence="6 7">HHB14362 ss-1</strain>
    </source>
</reference>
<feature type="compositionally biased region" description="Polar residues" evidence="5">
    <location>
        <begin position="677"/>
        <end position="692"/>
    </location>
</feature>
<feature type="region of interest" description="Disordered" evidence="5">
    <location>
        <begin position="653"/>
        <end position="724"/>
    </location>
</feature>
<evidence type="ECO:0000256" key="1">
    <source>
        <dbReference type="ARBA" id="ARBA00004496"/>
    </source>
</evidence>
<dbReference type="PANTHER" id="PTHR15454:SF69">
    <property type="entry name" value="SERINE_THREONINE-PROTEIN KINASE 11-INTERACTING PROTEIN"/>
    <property type="match status" value="1"/>
</dbReference>
<dbReference type="InterPro" id="IPR001611">
    <property type="entry name" value="Leu-rich_rpt"/>
</dbReference>
<dbReference type="PANTHER" id="PTHR15454">
    <property type="entry name" value="NISCHARIN RELATED"/>
    <property type="match status" value="1"/>
</dbReference>
<feature type="compositionally biased region" description="Basic and acidic residues" evidence="5">
    <location>
        <begin position="569"/>
        <end position="596"/>
    </location>
</feature>
<dbReference type="AlphaFoldDB" id="A0A165QCF5"/>
<dbReference type="InterPro" id="IPR032675">
    <property type="entry name" value="LRR_dom_sf"/>
</dbReference>
<evidence type="ECO:0000256" key="4">
    <source>
        <dbReference type="ARBA" id="ARBA00022737"/>
    </source>
</evidence>
<keyword evidence="3" id="KW-0433">Leucine-rich repeat</keyword>
<evidence type="ECO:0000256" key="2">
    <source>
        <dbReference type="ARBA" id="ARBA00022490"/>
    </source>
</evidence>
<dbReference type="STRING" id="1314782.A0A165QCF5"/>
<feature type="compositionally biased region" description="Low complexity" evidence="5">
    <location>
        <begin position="492"/>
        <end position="525"/>
    </location>
</feature>
<evidence type="ECO:0000313" key="6">
    <source>
        <dbReference type="EMBL" id="KZT22226.1"/>
    </source>
</evidence>
<feature type="compositionally biased region" description="Pro residues" evidence="5">
    <location>
        <begin position="654"/>
        <end position="664"/>
    </location>
</feature>
<dbReference type="PROSITE" id="PS51450">
    <property type="entry name" value="LRR"/>
    <property type="match status" value="3"/>
</dbReference>
<dbReference type="SMART" id="SM00369">
    <property type="entry name" value="LRR_TYP"/>
    <property type="match status" value="3"/>
</dbReference>
<dbReference type="Gene3D" id="3.80.10.10">
    <property type="entry name" value="Ribonuclease Inhibitor"/>
    <property type="match status" value="2"/>
</dbReference>
<evidence type="ECO:0000313" key="7">
    <source>
        <dbReference type="Proteomes" id="UP000076761"/>
    </source>
</evidence>
<organism evidence="6 7">
    <name type="scientific">Neolentinus lepideus HHB14362 ss-1</name>
    <dbReference type="NCBI Taxonomy" id="1314782"/>
    <lineage>
        <taxon>Eukaryota</taxon>
        <taxon>Fungi</taxon>
        <taxon>Dikarya</taxon>
        <taxon>Basidiomycota</taxon>
        <taxon>Agaricomycotina</taxon>
        <taxon>Agaricomycetes</taxon>
        <taxon>Gloeophyllales</taxon>
        <taxon>Gloeophyllaceae</taxon>
        <taxon>Neolentinus</taxon>
    </lineage>
</organism>
<feature type="region of interest" description="Disordered" evidence="5">
    <location>
        <begin position="464"/>
        <end position="638"/>
    </location>
</feature>